<reference evidence="4" key="1">
    <citation type="submission" date="2023-03" db="UniProtKB">
        <authorList>
            <consortium name="WormBaseParasite"/>
        </authorList>
    </citation>
    <scope>IDENTIFICATION</scope>
</reference>
<accession>A0A9J2P2X6</accession>
<dbReference type="InterPro" id="IPR019545">
    <property type="entry name" value="DM13_domain"/>
</dbReference>
<protein>
    <submittedName>
        <fullName evidence="4">DM13 domain-containing protein</fullName>
    </submittedName>
</protein>
<evidence type="ECO:0000313" key="4">
    <source>
        <dbReference type="WBParaSite" id="ALUE_0000417701-mRNA-1"/>
    </source>
</evidence>
<organism evidence="3 4">
    <name type="scientific">Ascaris lumbricoides</name>
    <name type="common">Giant roundworm</name>
    <dbReference type="NCBI Taxonomy" id="6252"/>
    <lineage>
        <taxon>Eukaryota</taxon>
        <taxon>Metazoa</taxon>
        <taxon>Ecdysozoa</taxon>
        <taxon>Nematoda</taxon>
        <taxon>Chromadorea</taxon>
        <taxon>Rhabditida</taxon>
        <taxon>Spirurina</taxon>
        <taxon>Ascaridomorpha</taxon>
        <taxon>Ascaridoidea</taxon>
        <taxon>Ascarididae</taxon>
        <taxon>Ascaris</taxon>
    </lineage>
</organism>
<name>A0A9J2P2X6_ASCLU</name>
<dbReference type="InterPro" id="IPR052126">
    <property type="entry name" value="Spindle_Org/Thrombomodulin"/>
</dbReference>
<keyword evidence="3" id="KW-1185">Reference proteome</keyword>
<feature type="domain" description="DM13" evidence="2">
    <location>
        <begin position="238"/>
        <end position="355"/>
    </location>
</feature>
<dbReference type="Pfam" id="PF25489">
    <property type="entry name" value="At5g54830"/>
    <property type="match status" value="1"/>
</dbReference>
<evidence type="ECO:0000313" key="3">
    <source>
        <dbReference type="Proteomes" id="UP000036681"/>
    </source>
</evidence>
<keyword evidence="1" id="KW-0677">Repeat</keyword>
<dbReference type="PANTHER" id="PTHR24036:SF5">
    <property type="entry name" value="THROMBOMODULIN"/>
    <property type="match status" value="1"/>
</dbReference>
<sequence>MLVGSLSGPKPQMRPSPEPLYHRARWPLYHRCPHEIYRGYIPAKEPVLNINVDEFKYRNVALRIVHYTISPLKIAPKKLLVQPTVEGSNMMLAFGLLLLAFLAGPRAQLNSTINSYDADYGVFIGELPDPSGGDIKGRVYVINETALQIANFSYNGKAPDLHFWLDQSEVPTKDGLKIPSFEFGVTPLGRYDNAERVVLILPGLHKIGTFRSFSLFCLKYEHNFGTVIIPETLTVPKPQFLVSELRGSRYNVGSGPILIIDRRTIKIFGFTFDGDKAPDGYFFVGRGPNVAHDAGVKVPIRGRDTPELITAMNERYRGGQDIIIDLPEEYDINHIDWLSVYCYKFRVNFGHVPITNVSQRIPPYVPPQKRYDDIELSKVEGWPVNSLLGTEDRRNFTFQLGPPGGHRGYQSMARARPGKFVWYVNGYLADIYMKRGVSYTLIVEGGDDKSTSDFYNPLYISNDPFGGYSKLSSDEREQVKVLAGSDPTQTAGRLCLWSQDNTEDDPDKYNSFIEYRRSLRLKCDQNSRAAVFKFTPTANTPDTLYYQSYNSYNMGWKIHVVDDMPKDIVDFTEEPYQYESWLQSQNLLDSSKGSGSSASSLTGVLLRALPERQSRGLLVEAGPVASKTIHFAAVLSQMTQHLGMHKRYNFNAIVYKTLALAYALTHRKAGNESAHQLCVMGGLIRPTKPQFNSERLLTVLAP</sequence>
<dbReference type="Pfam" id="PF10517">
    <property type="entry name" value="DM13"/>
    <property type="match status" value="2"/>
</dbReference>
<dbReference type="Proteomes" id="UP000036681">
    <property type="component" value="Unplaced"/>
</dbReference>
<dbReference type="AlphaFoldDB" id="A0A9J2P2X6"/>
<proteinExistence type="predicted"/>
<feature type="domain" description="DM13" evidence="2">
    <location>
        <begin position="121"/>
        <end position="230"/>
    </location>
</feature>
<dbReference type="SMART" id="SM00686">
    <property type="entry name" value="DM13"/>
    <property type="match status" value="2"/>
</dbReference>
<dbReference type="PANTHER" id="PTHR24036">
    <property type="entry name" value="SKELETOR-RELATED"/>
    <property type="match status" value="1"/>
</dbReference>
<dbReference type="PROSITE" id="PS51549">
    <property type="entry name" value="DM13"/>
    <property type="match status" value="2"/>
</dbReference>
<evidence type="ECO:0000256" key="1">
    <source>
        <dbReference type="ARBA" id="ARBA00022737"/>
    </source>
</evidence>
<evidence type="ECO:0000259" key="2">
    <source>
        <dbReference type="PROSITE" id="PS51549"/>
    </source>
</evidence>
<dbReference type="InterPro" id="IPR057443">
    <property type="entry name" value="At5g54830-like"/>
</dbReference>
<dbReference type="WBParaSite" id="ALUE_0000417701-mRNA-1">
    <property type="protein sequence ID" value="ALUE_0000417701-mRNA-1"/>
    <property type="gene ID" value="ALUE_0000417701"/>
</dbReference>